<dbReference type="GO" id="GO:0004560">
    <property type="term" value="F:alpha-L-fucosidase activity"/>
    <property type="evidence" value="ECO:0007669"/>
    <property type="project" value="InterPro"/>
</dbReference>
<dbReference type="PIRSF" id="PIRSF007663">
    <property type="entry name" value="UCP007663"/>
    <property type="match status" value="1"/>
</dbReference>
<reference evidence="5" key="2">
    <citation type="submission" date="2020-09" db="EMBL/GenBank/DDBJ databases">
        <authorList>
            <person name="Sun Q."/>
            <person name="Ohkuma M."/>
        </authorList>
    </citation>
    <scope>NUCLEOTIDE SEQUENCE</scope>
    <source>
        <strain evidence="5">JCM 13306</strain>
    </source>
</reference>
<feature type="domain" description="Glycosyl hydrolase family 95 N-terminal" evidence="2">
    <location>
        <begin position="38"/>
        <end position="273"/>
    </location>
</feature>
<keyword evidence="5" id="KW-0378">Hydrolase</keyword>
<feature type="domain" description="Alpha fucosidase A-like C-terminal" evidence="3">
    <location>
        <begin position="696"/>
        <end position="756"/>
    </location>
</feature>
<accession>A0A919FAS9</accession>
<dbReference type="Pfam" id="PF21307">
    <property type="entry name" value="Glyco_hydro_95_C"/>
    <property type="match status" value="1"/>
</dbReference>
<name>A0A919FAS9_9XANT</name>
<sequence>MTTRRGFLKSGAAAALLAQLPALAKAQDTVAADDALTLWYRQPARQWVDALPLGNGRFGAMVWGGTARERLQLNEDTLFAGQPYDANPAGALDALPRIRELVFAGRYAEAEALADRTMMSQPAGQMPFQALGDLWLDLDGQGGISGYRRELDLDRALVRTRYCAGDATHTRESFISAPDQCLVMRLRCDRPGRIDGWLSAASELPHEVASEGGELRMDGRNGERSGIPGGLRTCLRVRLLAQGGRIAAEDGRLRFDGCDELVLIASAATSYRRYDDVSGDPQAITRERLDAVRGRSYEQLLRAHLNDYQPLFRRVSLDLGGHDAHRRATDARVAGAEGTDDPALAALYFQFGRYLLIASSRPGTQPANLQGIWNDLQDPPWSSKWTLNINAEMNYWPAQATALAECVEPLEAMVRDLAETGRRTAQRMYGAPGWVVHHNTDLWRQASPVDAARFGIWPMGGAWLLQPLWDHWDYGRDLDYLRRVYPLFRGAAEFYAAVLVEDPRTGELVTNPSMSPENPHPHGSTLCAGPAMDSQLLRDLFGQCIEAARRLGQDDGFAARLATLRARLAPDRIGQAGQLQEWREDWDMQAPEPHHRHVSHLYALHPSSQINVRDTPELAAAARRSLELRGDDATGWGIGWRLNLWARLRDGEHAHKILRMLLAPARTYPNLFDAHPPFQIDGNFGGTAGITEMLLQSWGGTIFLLPALPKAWPDGEVRGLRARNTATLDLRWRTGKLGHVRLTSAKGGRYRLDHADTTSEWTLRAGQTIALRWDGARLVREG</sequence>
<protein>
    <submittedName>
        <fullName evidence="5">Alpha/beta hydrolase</fullName>
    </submittedName>
</protein>
<dbReference type="SUPFAM" id="SSF48208">
    <property type="entry name" value="Six-hairpin glycosidases"/>
    <property type="match status" value="1"/>
</dbReference>
<dbReference type="Pfam" id="PF22124">
    <property type="entry name" value="Glyco_hydro_95_cat"/>
    <property type="match status" value="1"/>
</dbReference>
<dbReference type="PANTHER" id="PTHR31084:SF0">
    <property type="entry name" value="ALPHA-L-FUCOSIDASE 2"/>
    <property type="match status" value="1"/>
</dbReference>
<dbReference type="InterPro" id="IPR008928">
    <property type="entry name" value="6-hairpin_glycosidase_sf"/>
</dbReference>
<dbReference type="Gene3D" id="2.70.98.50">
    <property type="entry name" value="putative glycoside hydrolase family protein from bacillus halodurans"/>
    <property type="match status" value="1"/>
</dbReference>
<dbReference type="InterPro" id="IPR049053">
    <property type="entry name" value="AFCA-like_C"/>
</dbReference>
<gene>
    <name evidence="5" type="ORF">GCM10009090_32220</name>
</gene>
<feature type="chain" id="PRO_5037251548" evidence="1">
    <location>
        <begin position="25"/>
        <end position="782"/>
    </location>
</feature>
<dbReference type="Gene3D" id="1.50.10.10">
    <property type="match status" value="1"/>
</dbReference>
<dbReference type="InterPro" id="IPR016518">
    <property type="entry name" value="Alpha-L-fucosidase"/>
</dbReference>
<dbReference type="Proteomes" id="UP000623958">
    <property type="component" value="Unassembled WGS sequence"/>
</dbReference>
<keyword evidence="1" id="KW-0732">Signal</keyword>
<dbReference type="InterPro" id="IPR027414">
    <property type="entry name" value="GH95_N_dom"/>
</dbReference>
<evidence type="ECO:0000259" key="2">
    <source>
        <dbReference type="Pfam" id="PF14498"/>
    </source>
</evidence>
<dbReference type="PANTHER" id="PTHR31084">
    <property type="entry name" value="ALPHA-L-FUCOSIDASE 2"/>
    <property type="match status" value="1"/>
</dbReference>
<organism evidence="5 6">
    <name type="scientific">Xanthomonas boreopolis</name>
    <dbReference type="NCBI Taxonomy" id="86183"/>
    <lineage>
        <taxon>Bacteria</taxon>
        <taxon>Pseudomonadati</taxon>
        <taxon>Pseudomonadota</taxon>
        <taxon>Gammaproteobacteria</taxon>
        <taxon>Lysobacterales</taxon>
        <taxon>Lysobacteraceae</taxon>
        <taxon>Xanthomonas</taxon>
    </lineage>
</organism>
<dbReference type="GO" id="GO:0005975">
    <property type="term" value="P:carbohydrate metabolic process"/>
    <property type="evidence" value="ECO:0007669"/>
    <property type="project" value="InterPro"/>
</dbReference>
<evidence type="ECO:0000259" key="4">
    <source>
        <dbReference type="Pfam" id="PF22124"/>
    </source>
</evidence>
<dbReference type="InterPro" id="IPR012341">
    <property type="entry name" value="6hp_glycosidase-like_sf"/>
</dbReference>
<dbReference type="Pfam" id="PF14498">
    <property type="entry name" value="Glyco_hyd_65N_2"/>
    <property type="match status" value="1"/>
</dbReference>
<evidence type="ECO:0000313" key="6">
    <source>
        <dbReference type="Proteomes" id="UP000623958"/>
    </source>
</evidence>
<reference evidence="5" key="1">
    <citation type="journal article" date="2014" name="Int. J. Syst. Evol. Microbiol.">
        <title>Complete genome sequence of Corynebacterium casei LMG S-19264T (=DSM 44701T), isolated from a smear-ripened cheese.</title>
        <authorList>
            <consortium name="US DOE Joint Genome Institute (JGI-PGF)"/>
            <person name="Walter F."/>
            <person name="Albersmeier A."/>
            <person name="Kalinowski J."/>
            <person name="Ruckert C."/>
        </authorList>
    </citation>
    <scope>NUCLEOTIDE SEQUENCE</scope>
    <source>
        <strain evidence="5">JCM 13306</strain>
    </source>
</reference>
<dbReference type="AlphaFoldDB" id="A0A919FAS9"/>
<evidence type="ECO:0000313" key="5">
    <source>
        <dbReference type="EMBL" id="GHH58868.1"/>
    </source>
</evidence>
<dbReference type="InterPro" id="IPR054363">
    <property type="entry name" value="GH95_cat"/>
</dbReference>
<comment type="caution">
    <text evidence="5">The sequence shown here is derived from an EMBL/GenBank/DDBJ whole genome shotgun (WGS) entry which is preliminary data.</text>
</comment>
<dbReference type="RefSeq" id="WP_434029857.1">
    <property type="nucleotide sequence ID" value="NZ_BNBA01000033.1"/>
</dbReference>
<keyword evidence="6" id="KW-1185">Reference proteome</keyword>
<dbReference type="EMBL" id="BNBA01000033">
    <property type="protein sequence ID" value="GHH58868.1"/>
    <property type="molecule type" value="Genomic_DNA"/>
</dbReference>
<dbReference type="PROSITE" id="PS51318">
    <property type="entry name" value="TAT"/>
    <property type="match status" value="1"/>
</dbReference>
<proteinExistence type="predicted"/>
<dbReference type="InterPro" id="IPR006311">
    <property type="entry name" value="TAT_signal"/>
</dbReference>
<evidence type="ECO:0000256" key="1">
    <source>
        <dbReference type="SAM" id="SignalP"/>
    </source>
</evidence>
<evidence type="ECO:0000259" key="3">
    <source>
        <dbReference type="Pfam" id="PF21307"/>
    </source>
</evidence>
<feature type="signal peptide" evidence="1">
    <location>
        <begin position="1"/>
        <end position="24"/>
    </location>
</feature>
<feature type="domain" description="Glycosyl hydrolase family 95 catalytic" evidence="4">
    <location>
        <begin position="296"/>
        <end position="694"/>
    </location>
</feature>